<dbReference type="InterPro" id="IPR055152">
    <property type="entry name" value="Transketolase-like_C_2"/>
</dbReference>
<dbReference type="PROSITE" id="PS00801">
    <property type="entry name" value="TRANSKETOLASE_1"/>
    <property type="match status" value="1"/>
</dbReference>
<feature type="binding site" evidence="16">
    <location>
        <position position="262"/>
    </location>
    <ligand>
        <name>substrate</name>
    </ligand>
</feature>
<feature type="binding site" evidence="18">
    <location>
        <position position="156"/>
    </location>
    <ligand>
        <name>Mg(2+)</name>
        <dbReference type="ChEBI" id="CHEBI:18420"/>
    </ligand>
</feature>
<evidence type="ECO:0000256" key="4">
    <source>
        <dbReference type="ARBA" id="ARBA00002931"/>
    </source>
</evidence>
<keyword evidence="11 18" id="KW-0460">Magnesium</keyword>
<feature type="binding site" evidence="16">
    <location>
        <position position="383"/>
    </location>
    <ligand>
        <name>substrate</name>
    </ligand>
</feature>
<feature type="binding site" evidence="17">
    <location>
        <position position="186"/>
    </location>
    <ligand>
        <name>thiamine diphosphate</name>
        <dbReference type="ChEBI" id="CHEBI:58937"/>
    </ligand>
</feature>
<keyword evidence="12 17" id="KW-0786">Thiamine pyrophosphate</keyword>
<accession>A0ABC8EBG6</accession>
<dbReference type="SUPFAM" id="SSF52518">
    <property type="entry name" value="Thiamin diphosphate-binding fold (THDP-binding)"/>
    <property type="match status" value="2"/>
</dbReference>
<evidence type="ECO:0000256" key="13">
    <source>
        <dbReference type="ARBA" id="ARBA00049473"/>
    </source>
</evidence>
<dbReference type="NCBIfam" id="TIGR00232">
    <property type="entry name" value="tktlase_bact"/>
    <property type="match status" value="1"/>
</dbReference>
<dbReference type="PANTHER" id="PTHR43522">
    <property type="entry name" value="TRANSKETOLASE"/>
    <property type="match status" value="1"/>
</dbReference>
<comment type="cofactor">
    <cofactor evidence="20">
        <name>Mg(2+)</name>
        <dbReference type="ChEBI" id="CHEBI:18420"/>
    </cofactor>
    <cofactor evidence="20">
        <name>Ca(2+)</name>
        <dbReference type="ChEBI" id="CHEBI:29108"/>
    </cofactor>
    <cofactor evidence="20">
        <name>Mn(2+)</name>
        <dbReference type="ChEBI" id="CHEBI:29035"/>
    </cofactor>
    <cofactor evidence="20">
        <name>Co(2+)</name>
        <dbReference type="ChEBI" id="CHEBI:48828"/>
    </cofactor>
    <text evidence="20">Binds 1 Mg(2+) ion per subunit. Can also utilize other divalent metal cations, such as Ca(2+), Mn(2+) and Co(2+).</text>
</comment>
<evidence type="ECO:0000256" key="5">
    <source>
        <dbReference type="ARBA" id="ARBA00007131"/>
    </source>
</evidence>
<feature type="binding site" evidence="16">
    <location>
        <position position="356"/>
    </location>
    <ligand>
        <name>substrate</name>
    </ligand>
</feature>
<feature type="binding site" evidence="16">
    <location>
        <position position="472"/>
    </location>
    <ligand>
        <name>substrate</name>
    </ligand>
</feature>
<dbReference type="InterPro" id="IPR005474">
    <property type="entry name" value="Transketolase_N"/>
</dbReference>
<evidence type="ECO:0000256" key="21">
    <source>
        <dbReference type="SAM" id="Coils"/>
    </source>
</evidence>
<dbReference type="FunFam" id="3.40.50.970:FF:000004">
    <property type="entry name" value="Transketolase"/>
    <property type="match status" value="1"/>
</dbReference>
<feature type="binding site" evidence="16">
    <location>
        <position position="468"/>
    </location>
    <ligand>
        <name>substrate</name>
    </ligand>
</feature>
<keyword evidence="10 20" id="KW-0106">Calcium</keyword>
<evidence type="ECO:0000256" key="14">
    <source>
        <dbReference type="NCBIfam" id="TIGR00232"/>
    </source>
</evidence>
<name>A0ABC8EBG6_CLOTA</name>
<dbReference type="PANTHER" id="PTHR43522:SF2">
    <property type="entry name" value="TRANSKETOLASE 1-RELATED"/>
    <property type="match status" value="1"/>
</dbReference>
<reference evidence="23 24" key="1">
    <citation type="submission" date="2022-09" db="EMBL/GenBank/DDBJ databases">
        <title>complete genome sequences of Clostridium tetani str. KHSU-234311-028 isolated from soil.</title>
        <authorList>
            <person name="Sekizuka T."/>
            <person name="Shitada C."/>
            <person name="Takahashi M."/>
            <person name="Kuroda M."/>
        </authorList>
    </citation>
    <scope>NUCLEOTIDE SEQUENCE [LARGE SCALE GENOMIC DNA]</scope>
    <source>
        <strain evidence="23 24">KHSU-234311-028</strain>
    </source>
</reference>
<comment type="catalytic activity">
    <reaction evidence="13 20">
        <text>D-sedoheptulose 7-phosphate + D-glyceraldehyde 3-phosphate = aldehydo-D-ribose 5-phosphate + D-xylulose 5-phosphate</text>
        <dbReference type="Rhea" id="RHEA:10508"/>
        <dbReference type="ChEBI" id="CHEBI:57483"/>
        <dbReference type="ChEBI" id="CHEBI:57737"/>
        <dbReference type="ChEBI" id="CHEBI:58273"/>
        <dbReference type="ChEBI" id="CHEBI:59776"/>
        <dbReference type="EC" id="2.2.1.1"/>
    </reaction>
</comment>
<dbReference type="GO" id="GO:0004802">
    <property type="term" value="F:transketolase activity"/>
    <property type="evidence" value="ECO:0007669"/>
    <property type="project" value="UniProtKB-UniRule"/>
</dbReference>
<dbReference type="FunFam" id="3.40.50.920:FF:000003">
    <property type="entry name" value="Transketolase"/>
    <property type="match status" value="1"/>
</dbReference>
<comment type="cofactor">
    <cofactor evidence="2">
        <name>Mn(2+)</name>
        <dbReference type="ChEBI" id="CHEBI:29035"/>
    </cofactor>
</comment>
<feature type="binding site" evidence="18">
    <location>
        <position position="186"/>
    </location>
    <ligand>
        <name>Mg(2+)</name>
        <dbReference type="ChEBI" id="CHEBI:18420"/>
    </ligand>
</feature>
<comment type="subunit">
    <text evidence="6 20">Homodimer.</text>
</comment>
<comment type="cofactor">
    <cofactor evidence="17">
        <name>thiamine diphosphate</name>
        <dbReference type="ChEBI" id="CHEBI:58937"/>
    </cofactor>
    <text evidence="17">Binds 1 thiamine pyrophosphate per subunit. During the reaction, the substrate forms a covalent intermediate with the cofactor.</text>
</comment>
<dbReference type="InterPro" id="IPR029061">
    <property type="entry name" value="THDP-binding"/>
</dbReference>
<proteinExistence type="inferred from homology"/>
<evidence type="ECO:0000256" key="9">
    <source>
        <dbReference type="ARBA" id="ARBA00022723"/>
    </source>
</evidence>
<feature type="binding site" evidence="17">
    <location>
        <position position="436"/>
    </location>
    <ligand>
        <name>thiamine diphosphate</name>
        <dbReference type="ChEBI" id="CHEBI:58937"/>
    </ligand>
</feature>
<dbReference type="InterPro" id="IPR009014">
    <property type="entry name" value="Transketo_C/PFOR_II"/>
</dbReference>
<evidence type="ECO:0000256" key="18">
    <source>
        <dbReference type="PIRSR" id="PIRSR605478-4"/>
    </source>
</evidence>
<keyword evidence="9 18" id="KW-0479">Metal-binding</keyword>
<dbReference type="EMBL" id="AP026818">
    <property type="protein sequence ID" value="BDR80939.1"/>
    <property type="molecule type" value="Genomic_DNA"/>
</dbReference>
<feature type="binding site" evidence="17">
    <location>
        <position position="67"/>
    </location>
    <ligand>
        <name>thiamine diphosphate</name>
        <dbReference type="ChEBI" id="CHEBI:58937"/>
    </ligand>
</feature>
<evidence type="ECO:0000256" key="11">
    <source>
        <dbReference type="ARBA" id="ARBA00022842"/>
    </source>
</evidence>
<dbReference type="RefSeq" id="WP_317724935.1">
    <property type="nucleotide sequence ID" value="NZ_AP026818.1"/>
</dbReference>
<dbReference type="SUPFAM" id="SSF52922">
    <property type="entry name" value="TK C-terminal domain-like"/>
    <property type="match status" value="1"/>
</dbReference>
<evidence type="ECO:0000256" key="1">
    <source>
        <dbReference type="ARBA" id="ARBA00001913"/>
    </source>
</evidence>
<feature type="site" description="Important for catalytic activity" evidence="19">
    <location>
        <position position="262"/>
    </location>
</feature>
<comment type="cofactor">
    <cofactor evidence="3">
        <name>Co(2+)</name>
        <dbReference type="ChEBI" id="CHEBI:48828"/>
    </cofactor>
</comment>
<evidence type="ECO:0000256" key="8">
    <source>
        <dbReference type="ARBA" id="ARBA00022679"/>
    </source>
</evidence>
<feature type="binding site" evidence="16">
    <location>
        <position position="519"/>
    </location>
    <ligand>
        <name>substrate</name>
    </ligand>
</feature>
<organism evidence="23 24">
    <name type="scientific">Clostridium tetani</name>
    <dbReference type="NCBI Taxonomy" id="1513"/>
    <lineage>
        <taxon>Bacteria</taxon>
        <taxon>Bacillati</taxon>
        <taxon>Bacillota</taxon>
        <taxon>Clostridia</taxon>
        <taxon>Eubacteriales</taxon>
        <taxon>Clostridiaceae</taxon>
        <taxon>Clostridium</taxon>
    </lineage>
</organism>
<dbReference type="Pfam" id="PF02779">
    <property type="entry name" value="Transket_pyr"/>
    <property type="match status" value="1"/>
</dbReference>
<dbReference type="CDD" id="cd02012">
    <property type="entry name" value="TPP_TK"/>
    <property type="match status" value="1"/>
</dbReference>
<dbReference type="SMART" id="SM00861">
    <property type="entry name" value="Transket_pyr"/>
    <property type="match status" value="1"/>
</dbReference>
<evidence type="ECO:0000313" key="23">
    <source>
        <dbReference type="EMBL" id="BDR80939.1"/>
    </source>
</evidence>
<comment type="similarity">
    <text evidence="5 20">Belongs to the transketolase family.</text>
</comment>
<evidence type="ECO:0000256" key="3">
    <source>
        <dbReference type="ARBA" id="ARBA00001941"/>
    </source>
</evidence>
<dbReference type="Gene3D" id="3.40.50.920">
    <property type="match status" value="1"/>
</dbReference>
<protein>
    <recommendedName>
        <fullName evidence="7 14">Transketolase</fullName>
        <ecNumber evidence="7 14">2.2.1.1</ecNumber>
    </recommendedName>
</protein>
<dbReference type="Gene3D" id="3.40.50.970">
    <property type="match status" value="2"/>
</dbReference>
<gene>
    <name evidence="23" type="ORF">K234311028_11850</name>
</gene>
<evidence type="ECO:0000256" key="10">
    <source>
        <dbReference type="ARBA" id="ARBA00022837"/>
    </source>
</evidence>
<dbReference type="CDD" id="cd07033">
    <property type="entry name" value="TPP_PYR_DXS_TK_like"/>
    <property type="match status" value="1"/>
</dbReference>
<evidence type="ECO:0000256" key="16">
    <source>
        <dbReference type="PIRSR" id="PIRSR605478-2"/>
    </source>
</evidence>
<evidence type="ECO:0000256" key="12">
    <source>
        <dbReference type="ARBA" id="ARBA00023052"/>
    </source>
</evidence>
<feature type="coiled-coil region" evidence="21">
    <location>
        <begin position="293"/>
        <end position="320"/>
    </location>
</feature>
<evidence type="ECO:0000256" key="15">
    <source>
        <dbReference type="PIRSR" id="PIRSR605478-1"/>
    </source>
</evidence>
<feature type="binding site" evidence="18">
    <location>
        <position position="188"/>
    </location>
    <ligand>
        <name>Mg(2+)</name>
        <dbReference type="ChEBI" id="CHEBI:18420"/>
    </ligand>
</feature>
<dbReference type="PROSITE" id="PS00802">
    <property type="entry name" value="TRANSKETOLASE_2"/>
    <property type="match status" value="1"/>
</dbReference>
<feature type="site" description="Important for catalytic activity" evidence="19">
    <location>
        <position position="27"/>
    </location>
</feature>
<dbReference type="InterPro" id="IPR005478">
    <property type="entry name" value="Transketolase_bac-like"/>
</dbReference>
<evidence type="ECO:0000256" key="19">
    <source>
        <dbReference type="PIRSR" id="PIRSR605478-5"/>
    </source>
</evidence>
<feature type="binding site" evidence="16">
    <location>
        <position position="460"/>
    </location>
    <ligand>
        <name>substrate</name>
    </ligand>
</feature>
<comment type="function">
    <text evidence="4 20">Catalyzes the transfer of a two-carbon ketol group from a ketose donor to an aldose acceptor, via a covalent intermediate with the cofactor thiamine pyrophosphate.</text>
</comment>
<keyword evidence="21" id="KW-0175">Coiled coil</keyword>
<evidence type="ECO:0000256" key="7">
    <source>
        <dbReference type="ARBA" id="ARBA00013152"/>
    </source>
</evidence>
<evidence type="ECO:0000259" key="22">
    <source>
        <dbReference type="SMART" id="SM00861"/>
    </source>
</evidence>
<comment type="cofactor">
    <cofactor evidence="1">
        <name>Ca(2+)</name>
        <dbReference type="ChEBI" id="CHEBI:29108"/>
    </cofactor>
</comment>
<dbReference type="AlphaFoldDB" id="A0ABC8EBG6"/>
<feature type="binding site" evidence="17">
    <location>
        <position position="157"/>
    </location>
    <ligand>
        <name>thiamine diphosphate</name>
        <dbReference type="ChEBI" id="CHEBI:58937"/>
    </ligand>
</feature>
<dbReference type="InterPro" id="IPR020826">
    <property type="entry name" value="Transketolase_BS"/>
</dbReference>
<dbReference type="InterPro" id="IPR033247">
    <property type="entry name" value="Transketolase_fam"/>
</dbReference>
<feature type="active site" description="Proton donor" evidence="15">
    <location>
        <position position="410"/>
    </location>
</feature>
<evidence type="ECO:0000256" key="2">
    <source>
        <dbReference type="ARBA" id="ARBA00001936"/>
    </source>
</evidence>
<sequence>MNKLDTTAINTIRILSAEAIQKSNSGHPGLPLGSAPMAYTLWAKNMKHNPKNPNWTNRDRFVLSAGHGSMLIYSLLHLFNYGLTMEDLKNFRQWGSKTPGHPEYGHTIGVETTTGPLGQGIANAVGMAMAEAYLAEKFNKPGYELIDHYTYSLVGDGCLMEGISSEAASLAGTLGLDKLIVLYDSNNITIEGNTDIAFTEDVKGRFEAYNWQVINVEDGNDIEAIDKAIKEAKSDKKRPSIIIIKTQIGYGCPAKQGKSSAHGEPLGEENLKITREFLKWGHEEEFFVPEEVREYMKEKVEELSKEEEEWNKLKEEYDNKYPELAKEWELWFSGKIEKDLLNDEDFWKFEKKTATRAASGDVINRLAMVVPNLIGGSADLAPSNKTYMKDKGDFSKEDRKGANLHFGVREHAMAAIANGMYLHGGLKVFVSTFFVFSDYMKPSMRLSALMNLPITYVLTHDSIGVGEDGPTHEPIEQLASLRSIPNMTVFRPADAKETAVAWYYAITKEDGPVSLVLSRQNLPLYNETGKDALKGAYILKDTEDKKPDIILMATGSEVELIYEGAKILEEKGIKVRVVSMPSLEVFEKQSKEYKEEVLPSNVTKRLAVEAASSFGWHKYLGFDGDILSIDHFGASAPGDVLFKEFGFTIENLVKKAEEVLNK</sequence>
<evidence type="ECO:0000313" key="24">
    <source>
        <dbReference type="Proteomes" id="UP001321763"/>
    </source>
</evidence>
<feature type="binding site" evidence="17">
    <location>
        <begin position="115"/>
        <end position="117"/>
    </location>
    <ligand>
        <name>thiamine diphosphate</name>
        <dbReference type="ChEBI" id="CHEBI:58937"/>
    </ligand>
</feature>
<dbReference type="GO" id="GO:0046872">
    <property type="term" value="F:metal ion binding"/>
    <property type="evidence" value="ECO:0007669"/>
    <property type="project" value="UniProtKB-KW"/>
</dbReference>
<evidence type="ECO:0000256" key="20">
    <source>
        <dbReference type="RuleBase" id="RU004996"/>
    </source>
</evidence>
<evidence type="ECO:0000256" key="17">
    <source>
        <dbReference type="PIRSR" id="PIRSR605478-3"/>
    </source>
</evidence>
<dbReference type="EC" id="2.2.1.1" evidence="7 14"/>
<feature type="domain" description="Transketolase-like pyrimidine-binding" evidence="22">
    <location>
        <begin position="353"/>
        <end position="524"/>
    </location>
</feature>
<feature type="binding site" evidence="16">
    <location>
        <position position="27"/>
    </location>
    <ligand>
        <name>substrate</name>
    </ligand>
</feature>
<dbReference type="InterPro" id="IPR005475">
    <property type="entry name" value="Transketolase-like_Pyr-bd"/>
</dbReference>
<dbReference type="Pfam" id="PF22613">
    <property type="entry name" value="Transketolase_C_1"/>
    <property type="match status" value="1"/>
</dbReference>
<dbReference type="Proteomes" id="UP001321763">
    <property type="component" value="Chromosome"/>
</dbReference>
<dbReference type="FunFam" id="3.40.50.970:FF:000045">
    <property type="entry name" value="Transketolase"/>
    <property type="match status" value="1"/>
</dbReference>
<feature type="binding site" evidence="17">
    <location>
        <position position="262"/>
    </location>
    <ligand>
        <name>thiamine diphosphate</name>
        <dbReference type="ChEBI" id="CHEBI:58937"/>
    </ligand>
</feature>
<comment type="cofactor">
    <cofactor evidence="18">
        <name>Mg(2+)</name>
        <dbReference type="ChEBI" id="CHEBI:18420"/>
    </cofactor>
    <text evidence="18">Binds 1 Mg(2+) ion per subunit. Can also utilize other divalent metal cations, such as Ca(2+), Mn(2+) and Co(2+).</text>
</comment>
<keyword evidence="8 20" id="KW-0808">Transferase</keyword>
<dbReference type="Pfam" id="PF00456">
    <property type="entry name" value="Transketolase_N"/>
    <property type="match status" value="1"/>
</dbReference>
<dbReference type="InterPro" id="IPR049557">
    <property type="entry name" value="Transketolase_CS"/>
</dbReference>
<evidence type="ECO:0000256" key="6">
    <source>
        <dbReference type="ARBA" id="ARBA00011738"/>
    </source>
</evidence>